<evidence type="ECO:0000313" key="4">
    <source>
        <dbReference type="EMBL" id="VVC87346.1"/>
    </source>
</evidence>
<evidence type="ECO:0000256" key="2">
    <source>
        <dbReference type="SAM" id="MobiDB-lite"/>
    </source>
</evidence>
<dbReference type="GO" id="GO:0005096">
    <property type="term" value="F:GTPase activator activity"/>
    <property type="evidence" value="ECO:0007669"/>
    <property type="project" value="UniProtKB-KW"/>
</dbReference>
<evidence type="ECO:0000259" key="3">
    <source>
        <dbReference type="PROSITE" id="PS50238"/>
    </source>
</evidence>
<dbReference type="SMART" id="SM00324">
    <property type="entry name" value="RhoGAP"/>
    <property type="match status" value="1"/>
</dbReference>
<reference evidence="4 5" key="1">
    <citation type="submission" date="2017-07" db="EMBL/GenBank/DDBJ databases">
        <authorList>
            <person name="Talla V."/>
            <person name="Backstrom N."/>
        </authorList>
    </citation>
    <scope>NUCLEOTIDE SEQUENCE [LARGE SCALE GENOMIC DNA]</scope>
</reference>
<dbReference type="SUPFAM" id="SSF50729">
    <property type="entry name" value="PH domain-like"/>
    <property type="match status" value="1"/>
</dbReference>
<sequence length="383" mass="43627">MFKLKRGKTWFGGSSENLLINARRPNHLQLPASSSGDSLDVEVRERNPGFPKKERKSRSMVAPKHKIQRPPMSSPRLTHHPIEATVLYESPIKRTKFFEGGKKSKKNWTDCYMILTPTALVFYKDRRTYLATRMPKPMNAPPNAAAPRAELVLPFTRSLVLTVEHDQYLLQDENEEGAKRLLQCIQNVIYKLGPPALDDRPSPQYLSSNTDIESLGRTPPVSRHANSNKQKDEPVFGRNLEEVCPPTSPRVPDFVRACVKEIESSEENMCTDGLYRASGNLSQVQKIRLELFFRELKEPLIPCSMYVRVLAACCKVTYYSERNRMHNANLAIVFGPTLLWAPDEQADRMAIDCIQQNNVVDILLNEFKEIFAEENVVKGKKKA</sequence>
<dbReference type="Gene3D" id="2.30.29.30">
    <property type="entry name" value="Pleckstrin-homology domain (PH domain)/Phosphotyrosine-binding domain (PTB)"/>
    <property type="match status" value="1"/>
</dbReference>
<dbReference type="Proteomes" id="UP000324832">
    <property type="component" value="Unassembled WGS sequence"/>
</dbReference>
<feature type="region of interest" description="Disordered" evidence="2">
    <location>
        <begin position="29"/>
        <end position="76"/>
    </location>
</feature>
<dbReference type="InterPro" id="IPR050729">
    <property type="entry name" value="Rho-GAP"/>
</dbReference>
<dbReference type="GO" id="GO:0005737">
    <property type="term" value="C:cytoplasm"/>
    <property type="evidence" value="ECO:0007669"/>
    <property type="project" value="TreeGrafter"/>
</dbReference>
<evidence type="ECO:0000256" key="1">
    <source>
        <dbReference type="ARBA" id="ARBA00022468"/>
    </source>
</evidence>
<keyword evidence="1" id="KW-0343">GTPase activation</keyword>
<name>A0A5E4PQH5_9NEOP</name>
<dbReference type="Gene3D" id="1.10.555.10">
    <property type="entry name" value="Rho GTPase activation protein"/>
    <property type="match status" value="2"/>
</dbReference>
<dbReference type="SUPFAM" id="SSF48350">
    <property type="entry name" value="GTPase activation domain, GAP"/>
    <property type="match status" value="1"/>
</dbReference>
<dbReference type="InterPro" id="IPR008936">
    <property type="entry name" value="Rho_GTPase_activation_prot"/>
</dbReference>
<evidence type="ECO:0000313" key="5">
    <source>
        <dbReference type="Proteomes" id="UP000324832"/>
    </source>
</evidence>
<dbReference type="PANTHER" id="PTHR23176:SF129">
    <property type="entry name" value="RHO GTPASE ACTIVATING PROTEIN AT 16F, ISOFORM E-RELATED"/>
    <property type="match status" value="1"/>
</dbReference>
<gene>
    <name evidence="4" type="ORF">LSINAPIS_LOCUS974</name>
</gene>
<feature type="domain" description="Rho-GAP" evidence="3">
    <location>
        <begin position="238"/>
        <end position="383"/>
    </location>
</feature>
<dbReference type="PANTHER" id="PTHR23176">
    <property type="entry name" value="RHO/RAC/CDC GTPASE-ACTIVATING PROTEIN"/>
    <property type="match status" value="1"/>
</dbReference>
<keyword evidence="5" id="KW-1185">Reference proteome</keyword>
<feature type="compositionally biased region" description="Basic residues" evidence="2">
    <location>
        <begin position="53"/>
        <end position="68"/>
    </location>
</feature>
<dbReference type="InterPro" id="IPR011993">
    <property type="entry name" value="PH-like_dom_sf"/>
</dbReference>
<accession>A0A5E4PQH5</accession>
<dbReference type="AlphaFoldDB" id="A0A5E4PQH5"/>
<dbReference type="PROSITE" id="PS50238">
    <property type="entry name" value="RHOGAP"/>
    <property type="match status" value="1"/>
</dbReference>
<feature type="region of interest" description="Disordered" evidence="2">
    <location>
        <begin position="199"/>
        <end position="237"/>
    </location>
</feature>
<organism evidence="4 5">
    <name type="scientific">Leptidea sinapis</name>
    <dbReference type="NCBI Taxonomy" id="189913"/>
    <lineage>
        <taxon>Eukaryota</taxon>
        <taxon>Metazoa</taxon>
        <taxon>Ecdysozoa</taxon>
        <taxon>Arthropoda</taxon>
        <taxon>Hexapoda</taxon>
        <taxon>Insecta</taxon>
        <taxon>Pterygota</taxon>
        <taxon>Neoptera</taxon>
        <taxon>Endopterygota</taxon>
        <taxon>Lepidoptera</taxon>
        <taxon>Glossata</taxon>
        <taxon>Ditrysia</taxon>
        <taxon>Papilionoidea</taxon>
        <taxon>Pieridae</taxon>
        <taxon>Dismorphiinae</taxon>
        <taxon>Leptidea</taxon>
    </lineage>
</organism>
<protein>
    <recommendedName>
        <fullName evidence="3">Rho-GAP domain-containing protein</fullName>
    </recommendedName>
</protein>
<dbReference type="GO" id="GO:0007165">
    <property type="term" value="P:signal transduction"/>
    <property type="evidence" value="ECO:0007669"/>
    <property type="project" value="InterPro"/>
</dbReference>
<dbReference type="InterPro" id="IPR000198">
    <property type="entry name" value="RhoGAP_dom"/>
</dbReference>
<proteinExistence type="predicted"/>
<dbReference type="EMBL" id="FZQP02000104">
    <property type="protein sequence ID" value="VVC87346.1"/>
    <property type="molecule type" value="Genomic_DNA"/>
</dbReference>